<protein>
    <submittedName>
        <fullName evidence="4">Anti-FecI sigma factor, FecR</fullName>
    </submittedName>
</protein>
<organism evidence="4 5">
    <name type="scientific">Sphingobium chlorophenolicum L-1</name>
    <dbReference type="NCBI Taxonomy" id="690566"/>
    <lineage>
        <taxon>Bacteria</taxon>
        <taxon>Pseudomonadati</taxon>
        <taxon>Pseudomonadota</taxon>
        <taxon>Alphaproteobacteria</taxon>
        <taxon>Sphingomonadales</taxon>
        <taxon>Sphingomonadaceae</taxon>
        <taxon>Sphingobium</taxon>
    </lineage>
</organism>
<feature type="transmembrane region" description="Helical" evidence="1">
    <location>
        <begin position="87"/>
        <end position="107"/>
    </location>
</feature>
<dbReference type="Pfam" id="PF04773">
    <property type="entry name" value="FecR"/>
    <property type="match status" value="1"/>
</dbReference>
<evidence type="ECO:0000259" key="2">
    <source>
        <dbReference type="Pfam" id="PF04773"/>
    </source>
</evidence>
<dbReference type="InterPro" id="IPR032623">
    <property type="entry name" value="FecR_N"/>
</dbReference>
<keyword evidence="5" id="KW-1185">Reference proteome</keyword>
<feature type="domain" description="FecR N-terminal" evidence="3">
    <location>
        <begin position="14"/>
        <end position="53"/>
    </location>
</feature>
<dbReference type="PANTHER" id="PTHR30273">
    <property type="entry name" value="PERIPLASMIC SIGNAL SENSOR AND SIGMA FACTOR ACTIVATOR FECR-RELATED"/>
    <property type="match status" value="1"/>
</dbReference>
<dbReference type="Gene3D" id="3.55.50.30">
    <property type="match status" value="1"/>
</dbReference>
<evidence type="ECO:0000259" key="3">
    <source>
        <dbReference type="Pfam" id="PF16220"/>
    </source>
</evidence>
<dbReference type="AlphaFoldDB" id="F6F0N3"/>
<keyword evidence="1" id="KW-1133">Transmembrane helix</keyword>
<gene>
    <name evidence="4" type="ORF">Sphch_2712</name>
</gene>
<dbReference type="STRING" id="690566.Sphch_2712"/>
<evidence type="ECO:0000313" key="4">
    <source>
        <dbReference type="EMBL" id="AEG50355.1"/>
    </source>
</evidence>
<dbReference type="Pfam" id="PF16220">
    <property type="entry name" value="DUF4880"/>
    <property type="match status" value="1"/>
</dbReference>
<dbReference type="HOGENOM" id="CLU_050192_0_2_5"/>
<dbReference type="RefSeq" id="WP_013848591.1">
    <property type="nucleotide sequence ID" value="NC_015593.1"/>
</dbReference>
<feature type="domain" description="FecR protein" evidence="2">
    <location>
        <begin position="113"/>
        <end position="204"/>
    </location>
</feature>
<dbReference type="Gene3D" id="2.60.120.1440">
    <property type="match status" value="1"/>
</dbReference>
<dbReference type="GO" id="GO:0016989">
    <property type="term" value="F:sigma factor antagonist activity"/>
    <property type="evidence" value="ECO:0007669"/>
    <property type="project" value="TreeGrafter"/>
</dbReference>
<accession>F6F0N3</accession>
<dbReference type="InterPro" id="IPR012373">
    <property type="entry name" value="Ferrdict_sens_TM"/>
</dbReference>
<sequence>MDDEDIATGRRRAEAAHWFARLKTLPVSEGTLKEFFAWRREKQNADAFEEAERFWTEAGKAGNSPSILRAVTEAAARGRSRRRFRPALLIPAMAVLAAAVTAGIHYMSLAGSTFQTEPGAQRTVALDDGSRLRLNTDTSLRVRYGASQRELVLERGEALFNVAHDAARPFIVAAGDATVTALGTQFDVAHWGGRISVTLVEGRITIVAPDGSAFQLRPGEQWRWPPENRRVQPVSVGNAVAWTQGRIVFDNRTLGDAIAEVNRYGGKPIILDAPAMAGKRISGTFEAGDKQSFIKAVTAFLPLRQAAGGSADIRLVANDEQQEKISVP</sequence>
<dbReference type="KEGG" id="sch:Sphch_2712"/>
<keyword evidence="1" id="KW-0812">Transmembrane</keyword>
<dbReference type="InterPro" id="IPR006860">
    <property type="entry name" value="FecR"/>
</dbReference>
<dbReference type="EMBL" id="CP002798">
    <property type="protein sequence ID" value="AEG50355.1"/>
    <property type="molecule type" value="Genomic_DNA"/>
</dbReference>
<evidence type="ECO:0000313" key="5">
    <source>
        <dbReference type="Proteomes" id="UP000007150"/>
    </source>
</evidence>
<dbReference type="Proteomes" id="UP000007150">
    <property type="component" value="Chromosome 1"/>
</dbReference>
<reference evidence="4 5" key="1">
    <citation type="submission" date="2011-05" db="EMBL/GenBank/DDBJ databases">
        <title>Complete sequence of chromosome 1 of Sphingobium chlorophenolicum L-1.</title>
        <authorList>
            <consortium name="US DOE Joint Genome Institute"/>
            <person name="Lucas S."/>
            <person name="Han J."/>
            <person name="Lapidus A."/>
            <person name="Cheng J.-F."/>
            <person name="Goodwin L."/>
            <person name="Pitluck S."/>
            <person name="Peters L."/>
            <person name="Daligault H."/>
            <person name="Han C."/>
            <person name="Tapia R."/>
            <person name="Land M."/>
            <person name="Hauser L."/>
            <person name="Kyrpides N."/>
            <person name="Ivanova N."/>
            <person name="Pagani I."/>
            <person name="Turner P."/>
            <person name="Copley S."/>
            <person name="Woyke T."/>
        </authorList>
    </citation>
    <scope>NUCLEOTIDE SEQUENCE [LARGE SCALE GENOMIC DNA]</scope>
    <source>
        <strain evidence="4 5">L-1</strain>
    </source>
</reference>
<dbReference type="PANTHER" id="PTHR30273:SF2">
    <property type="entry name" value="PROTEIN FECR"/>
    <property type="match status" value="1"/>
</dbReference>
<name>F6F0N3_SPHCR</name>
<keyword evidence="1" id="KW-0472">Membrane</keyword>
<proteinExistence type="predicted"/>
<dbReference type="PIRSF" id="PIRSF018266">
    <property type="entry name" value="FecR"/>
    <property type="match status" value="1"/>
</dbReference>
<evidence type="ECO:0000256" key="1">
    <source>
        <dbReference type="SAM" id="Phobius"/>
    </source>
</evidence>